<dbReference type="Gene3D" id="3.90.180.10">
    <property type="entry name" value="Medium-chain alcohol dehydrogenases, catalytic domain"/>
    <property type="match status" value="1"/>
</dbReference>
<proteinExistence type="predicted"/>
<dbReference type="AlphaFoldDB" id="A0AAW1SIL5"/>
<keyword evidence="1" id="KW-0521">NADP</keyword>
<evidence type="ECO:0000313" key="4">
    <source>
        <dbReference type="EMBL" id="KAK9846137.1"/>
    </source>
</evidence>
<comment type="caution">
    <text evidence="4">The sequence shown here is derived from an EMBL/GenBank/DDBJ whole genome shotgun (WGS) entry which is preliminary data.</text>
</comment>
<name>A0AAW1SIL5_9CHLO</name>
<dbReference type="Pfam" id="PF08240">
    <property type="entry name" value="ADH_N"/>
    <property type="match status" value="1"/>
</dbReference>
<dbReference type="InterPro" id="IPR013149">
    <property type="entry name" value="ADH-like_C"/>
</dbReference>
<dbReference type="GO" id="GO:0070402">
    <property type="term" value="F:NADPH binding"/>
    <property type="evidence" value="ECO:0007669"/>
    <property type="project" value="TreeGrafter"/>
</dbReference>
<dbReference type="PANTHER" id="PTHR48106">
    <property type="entry name" value="QUINONE OXIDOREDUCTASE PIG3-RELATED"/>
    <property type="match status" value="1"/>
</dbReference>
<sequence>MGENLQVQSTAFAKDLSNLDVLSVKASPIPEPGKGEVLCKILLAPVNPTDVHQLLGARPIGCREFPQVGGTEGLGKIVKCGPGVSKFKAGQRVVAVLWPGAFTGTGTWQQYLTAPEDLLVAVPDRLSDKAASQFVVNPLTAYGLIHTSGVPAGVWLLQTGAGSVLGRQLIILARRQGIKTINVVRRSSQKQELLELGADEVIGTDKEDVAQRVKEITGGKGAYASVDAVSGDGFEAVVAATRYGGQIIAYGSLSGHPCKVSSLDLLYNVKRVTGFLLGVWLGSLGTLKQAVLNEVMTMLADKVIEPLSGDVYPLKDVAKAVMDSQKAGRGGKLFLQP</sequence>
<keyword evidence="5" id="KW-1185">Reference proteome</keyword>
<protein>
    <recommendedName>
        <fullName evidence="3">Enoyl reductase (ER) domain-containing protein</fullName>
    </recommendedName>
</protein>
<dbReference type="InterPro" id="IPR013154">
    <property type="entry name" value="ADH-like_N"/>
</dbReference>
<dbReference type="Pfam" id="PF00107">
    <property type="entry name" value="ADH_zinc_N"/>
    <property type="match status" value="1"/>
</dbReference>
<dbReference type="GO" id="GO:0016651">
    <property type="term" value="F:oxidoreductase activity, acting on NAD(P)H"/>
    <property type="evidence" value="ECO:0007669"/>
    <property type="project" value="TreeGrafter"/>
</dbReference>
<dbReference type="SMART" id="SM00829">
    <property type="entry name" value="PKS_ER"/>
    <property type="match status" value="1"/>
</dbReference>
<dbReference type="Proteomes" id="UP001485043">
    <property type="component" value="Unassembled WGS sequence"/>
</dbReference>
<evidence type="ECO:0000256" key="2">
    <source>
        <dbReference type="ARBA" id="ARBA00023002"/>
    </source>
</evidence>
<dbReference type="InterPro" id="IPR020843">
    <property type="entry name" value="ER"/>
</dbReference>
<dbReference type="Gene3D" id="3.40.50.720">
    <property type="entry name" value="NAD(P)-binding Rossmann-like Domain"/>
    <property type="match status" value="1"/>
</dbReference>
<evidence type="ECO:0000259" key="3">
    <source>
        <dbReference type="SMART" id="SM00829"/>
    </source>
</evidence>
<dbReference type="CDD" id="cd05282">
    <property type="entry name" value="ETR_like"/>
    <property type="match status" value="1"/>
</dbReference>
<accession>A0AAW1SIL5</accession>
<feature type="domain" description="Enoyl reductase (ER)" evidence="3">
    <location>
        <begin position="17"/>
        <end position="335"/>
    </location>
</feature>
<dbReference type="EMBL" id="JALJOV010001558">
    <property type="protein sequence ID" value="KAK9846137.1"/>
    <property type="molecule type" value="Genomic_DNA"/>
</dbReference>
<reference evidence="4 5" key="1">
    <citation type="journal article" date="2024" name="Nat. Commun.">
        <title>Phylogenomics reveals the evolutionary origins of lichenization in chlorophyte algae.</title>
        <authorList>
            <person name="Puginier C."/>
            <person name="Libourel C."/>
            <person name="Otte J."/>
            <person name="Skaloud P."/>
            <person name="Haon M."/>
            <person name="Grisel S."/>
            <person name="Petersen M."/>
            <person name="Berrin J.G."/>
            <person name="Delaux P.M."/>
            <person name="Dal Grande F."/>
            <person name="Keller J."/>
        </authorList>
    </citation>
    <scope>NUCLEOTIDE SEQUENCE [LARGE SCALE GENOMIC DNA]</scope>
    <source>
        <strain evidence="4 5">SAG 2523</strain>
    </source>
</reference>
<dbReference type="SUPFAM" id="SSF51735">
    <property type="entry name" value="NAD(P)-binding Rossmann-fold domains"/>
    <property type="match status" value="1"/>
</dbReference>
<dbReference type="InterPro" id="IPR036291">
    <property type="entry name" value="NAD(P)-bd_dom_sf"/>
</dbReference>
<evidence type="ECO:0000256" key="1">
    <source>
        <dbReference type="ARBA" id="ARBA00022857"/>
    </source>
</evidence>
<evidence type="ECO:0000313" key="5">
    <source>
        <dbReference type="Proteomes" id="UP001485043"/>
    </source>
</evidence>
<dbReference type="InterPro" id="IPR011032">
    <property type="entry name" value="GroES-like_sf"/>
</dbReference>
<keyword evidence="2" id="KW-0560">Oxidoreductase</keyword>
<dbReference type="SUPFAM" id="SSF50129">
    <property type="entry name" value="GroES-like"/>
    <property type="match status" value="1"/>
</dbReference>
<dbReference type="PANTHER" id="PTHR48106:SF2">
    <property type="entry name" value="ZN2+-BINDING DEHYDROGENASE"/>
    <property type="match status" value="1"/>
</dbReference>
<gene>
    <name evidence="4" type="ORF">WJX84_004905</name>
</gene>
<organism evidence="4 5">
    <name type="scientific">Apatococcus fuscideae</name>
    <dbReference type="NCBI Taxonomy" id="2026836"/>
    <lineage>
        <taxon>Eukaryota</taxon>
        <taxon>Viridiplantae</taxon>
        <taxon>Chlorophyta</taxon>
        <taxon>core chlorophytes</taxon>
        <taxon>Trebouxiophyceae</taxon>
        <taxon>Chlorellales</taxon>
        <taxon>Chlorellaceae</taxon>
        <taxon>Apatococcus</taxon>
    </lineage>
</organism>